<dbReference type="EMBL" id="ML122258">
    <property type="protein sequence ID" value="RPD62646.1"/>
    <property type="molecule type" value="Genomic_DNA"/>
</dbReference>
<evidence type="ECO:0000313" key="1">
    <source>
        <dbReference type="EMBL" id="RPD62646.1"/>
    </source>
</evidence>
<dbReference type="AlphaFoldDB" id="A0A5C2SME6"/>
<evidence type="ECO:0000313" key="2">
    <source>
        <dbReference type="Proteomes" id="UP000313359"/>
    </source>
</evidence>
<gene>
    <name evidence="1" type="ORF">L227DRAFT_432411</name>
</gene>
<sequence length="172" mass="18216">MALIRSRLTLFLIRLTLFFITCFCVYIASPVVSSGPCGSSVSCAIAGFRSRVHISIAFASSSVTCINSASSPSHRTPIVPLIFNFIHLSALPSPLSHTSTLPHFTIPELPRLSTVVASLASFFASLSPSRPVVAISKCSRVIPVSIDAPPAPRTTPLRTIMTGTCLSSSLTL</sequence>
<accession>A0A5C2SME6</accession>
<keyword evidence="2" id="KW-1185">Reference proteome</keyword>
<proteinExistence type="predicted"/>
<protein>
    <submittedName>
        <fullName evidence="1">Uncharacterized protein</fullName>
    </submittedName>
</protein>
<reference evidence="1" key="1">
    <citation type="journal article" date="2018" name="Genome Biol. Evol.">
        <title>Genomics and development of Lentinus tigrinus, a white-rot wood-decaying mushroom with dimorphic fruiting bodies.</title>
        <authorList>
            <person name="Wu B."/>
            <person name="Xu Z."/>
            <person name="Knudson A."/>
            <person name="Carlson A."/>
            <person name="Chen N."/>
            <person name="Kovaka S."/>
            <person name="LaButti K."/>
            <person name="Lipzen A."/>
            <person name="Pennachio C."/>
            <person name="Riley R."/>
            <person name="Schakwitz W."/>
            <person name="Umezawa K."/>
            <person name="Ohm R.A."/>
            <person name="Grigoriev I.V."/>
            <person name="Nagy L.G."/>
            <person name="Gibbons J."/>
            <person name="Hibbett D."/>
        </authorList>
    </citation>
    <scope>NUCLEOTIDE SEQUENCE [LARGE SCALE GENOMIC DNA]</scope>
    <source>
        <strain evidence="1">ALCF2SS1-6</strain>
    </source>
</reference>
<name>A0A5C2SME6_9APHY</name>
<organism evidence="1 2">
    <name type="scientific">Lentinus tigrinus ALCF2SS1-6</name>
    <dbReference type="NCBI Taxonomy" id="1328759"/>
    <lineage>
        <taxon>Eukaryota</taxon>
        <taxon>Fungi</taxon>
        <taxon>Dikarya</taxon>
        <taxon>Basidiomycota</taxon>
        <taxon>Agaricomycotina</taxon>
        <taxon>Agaricomycetes</taxon>
        <taxon>Polyporales</taxon>
        <taxon>Polyporaceae</taxon>
        <taxon>Lentinus</taxon>
    </lineage>
</organism>
<dbReference type="Proteomes" id="UP000313359">
    <property type="component" value="Unassembled WGS sequence"/>
</dbReference>